<feature type="compositionally biased region" description="Polar residues" evidence="1">
    <location>
        <begin position="114"/>
        <end position="124"/>
    </location>
</feature>
<reference evidence="5 6" key="1">
    <citation type="submission" date="2020-03" db="EMBL/GenBank/DDBJ databases">
        <title>Sequencing the genomes of 1000 actinobacteria strains.</title>
        <authorList>
            <person name="Klenk H.-P."/>
        </authorList>
    </citation>
    <scope>NUCLEOTIDE SEQUENCE [LARGE SCALE GENOMIC DNA]</scope>
    <source>
        <strain evidence="5 6">DSM 45490</strain>
    </source>
</reference>
<dbReference type="InterPro" id="IPR019606">
    <property type="entry name" value="GerMN"/>
</dbReference>
<feature type="domain" description="GerMN" evidence="3">
    <location>
        <begin position="149"/>
        <end position="257"/>
    </location>
</feature>
<evidence type="ECO:0000313" key="5">
    <source>
        <dbReference type="EMBL" id="NIK60965.1"/>
    </source>
</evidence>
<feature type="compositionally biased region" description="Pro residues" evidence="1">
    <location>
        <begin position="95"/>
        <end position="112"/>
    </location>
</feature>
<dbReference type="InterPro" id="IPR018911">
    <property type="entry name" value="Gmad2_Ig-like_dom"/>
</dbReference>
<evidence type="ECO:0000256" key="2">
    <source>
        <dbReference type="SAM" id="Phobius"/>
    </source>
</evidence>
<dbReference type="Pfam" id="PF10648">
    <property type="entry name" value="Gmad2"/>
    <property type="match status" value="1"/>
</dbReference>
<organism evidence="5 6">
    <name type="scientific">Kribbella shirazensis</name>
    <dbReference type="NCBI Taxonomy" id="1105143"/>
    <lineage>
        <taxon>Bacteria</taxon>
        <taxon>Bacillati</taxon>
        <taxon>Actinomycetota</taxon>
        <taxon>Actinomycetes</taxon>
        <taxon>Propionibacteriales</taxon>
        <taxon>Kribbellaceae</taxon>
        <taxon>Kribbella</taxon>
    </lineage>
</organism>
<name>A0A7X6A4G2_9ACTN</name>
<dbReference type="RefSeq" id="WP_167214932.1">
    <property type="nucleotide sequence ID" value="NZ_JAASRO010000001.1"/>
</dbReference>
<comment type="caution">
    <text evidence="5">The sequence shown here is derived from an EMBL/GenBank/DDBJ whole genome shotgun (WGS) entry which is preliminary data.</text>
</comment>
<feature type="compositionally biased region" description="Low complexity" evidence="1">
    <location>
        <begin position="83"/>
        <end position="94"/>
    </location>
</feature>
<dbReference type="EMBL" id="JAASRO010000001">
    <property type="protein sequence ID" value="NIK60965.1"/>
    <property type="molecule type" value="Genomic_DNA"/>
</dbReference>
<evidence type="ECO:0000259" key="3">
    <source>
        <dbReference type="Pfam" id="PF10646"/>
    </source>
</evidence>
<feature type="compositionally biased region" description="Basic and acidic residues" evidence="1">
    <location>
        <begin position="1"/>
        <end position="35"/>
    </location>
</feature>
<sequence>MSDQSKDPFDELMRRALHEEADRVEPSDALPEIRARAHAQRPSARRPWLLTAGVAAVGTAAAIGAFTVITGPDNTANDGDDVAGPGTTTTATGVPPTPPPSAMTAPPSPIPTEAPQSPTASDTDSAPAKTAGPTDRGVPEPFVRGALVPVYWLGQQVGAPKKSSARLYRTWSKVTGRPAEQAVRIMTTKQPNDPDYYSVWRGATVNTVTRSKGVVTVDFKHLPKSTLDSDLAKVATQQLVYTVQGALQDNRTPIQVTQAGRSVGKLFGHVDTATPWGRAQAAEVQALVWIDSPADNQLVEPKLTVQGVASAFEATVNYRATNLKTRETKESFTNAKEGQKFSPYSFQLTLSPGPWEISVYFLSAEDGRITDTDTKSVVVK</sequence>
<keyword evidence="2" id="KW-0472">Membrane</keyword>
<feature type="transmembrane region" description="Helical" evidence="2">
    <location>
        <begin position="48"/>
        <end position="69"/>
    </location>
</feature>
<keyword evidence="6" id="KW-1185">Reference proteome</keyword>
<proteinExistence type="predicted"/>
<evidence type="ECO:0000256" key="1">
    <source>
        <dbReference type="SAM" id="MobiDB-lite"/>
    </source>
</evidence>
<dbReference type="Pfam" id="PF10646">
    <property type="entry name" value="Germane"/>
    <property type="match status" value="1"/>
</dbReference>
<evidence type="ECO:0000313" key="6">
    <source>
        <dbReference type="Proteomes" id="UP000555407"/>
    </source>
</evidence>
<evidence type="ECO:0000259" key="4">
    <source>
        <dbReference type="Pfam" id="PF10648"/>
    </source>
</evidence>
<feature type="domain" description="Bacterial spore germination immunoglobulin-like" evidence="4">
    <location>
        <begin position="288"/>
        <end position="367"/>
    </location>
</feature>
<dbReference type="AlphaFoldDB" id="A0A7X6A4G2"/>
<dbReference type="Proteomes" id="UP000555407">
    <property type="component" value="Unassembled WGS sequence"/>
</dbReference>
<evidence type="ECO:0008006" key="7">
    <source>
        <dbReference type="Google" id="ProtNLM"/>
    </source>
</evidence>
<feature type="region of interest" description="Disordered" evidence="1">
    <location>
        <begin position="72"/>
        <end position="140"/>
    </location>
</feature>
<protein>
    <recommendedName>
        <fullName evidence="7">GerMN domain-containing protein</fullName>
    </recommendedName>
</protein>
<keyword evidence="2" id="KW-1133">Transmembrane helix</keyword>
<accession>A0A7X6A4G2</accession>
<feature type="region of interest" description="Disordered" evidence="1">
    <location>
        <begin position="1"/>
        <end position="44"/>
    </location>
</feature>
<keyword evidence="2" id="KW-0812">Transmembrane</keyword>
<gene>
    <name evidence="5" type="ORF">BJY22_006682</name>
</gene>